<dbReference type="CDD" id="cd04278">
    <property type="entry name" value="ZnMc_MMP"/>
    <property type="match status" value="1"/>
</dbReference>
<dbReference type="SMART" id="SM00235">
    <property type="entry name" value="ZnMc"/>
    <property type="match status" value="1"/>
</dbReference>
<feature type="binding site" evidence="11">
    <location>
        <position position="160"/>
    </location>
    <ligand>
        <name>Ca(2+)</name>
        <dbReference type="ChEBI" id="CHEBI:29108"/>
        <label>2</label>
    </ligand>
</feature>
<dbReference type="OMA" id="WRYNIDE"/>
<evidence type="ECO:0000313" key="17">
    <source>
        <dbReference type="Proteomes" id="UP000288216"/>
    </source>
</evidence>
<keyword evidence="3 10" id="KW-0479">Metal-binding</keyword>
<gene>
    <name evidence="16" type="ORF">scyTo_0016012</name>
</gene>
<feature type="repeat" description="Hemopexin" evidence="13">
    <location>
        <begin position="296"/>
        <end position="345"/>
    </location>
</feature>
<comment type="caution">
    <text evidence="16">The sequence shown here is derived from an EMBL/GenBank/DDBJ whole genome shotgun (WGS) entry which is preliminary data.</text>
</comment>
<dbReference type="Gene3D" id="2.110.10.10">
    <property type="entry name" value="Hemopexin-like domain"/>
    <property type="match status" value="1"/>
</dbReference>
<keyword evidence="2" id="KW-0645">Protease</keyword>
<dbReference type="AlphaFoldDB" id="A0A401Q2R5"/>
<evidence type="ECO:0000313" key="16">
    <source>
        <dbReference type="EMBL" id="GCB79613.1"/>
    </source>
</evidence>
<feature type="binding site" evidence="10">
    <location>
        <position position="188"/>
    </location>
    <ligand>
        <name>Zn(2+)</name>
        <dbReference type="ChEBI" id="CHEBI:29105"/>
        <label>2</label>
        <note>catalytic</note>
    </ligand>
</feature>
<dbReference type="Pfam" id="PF00413">
    <property type="entry name" value="Peptidase_M10"/>
    <property type="match status" value="1"/>
</dbReference>
<evidence type="ECO:0000256" key="5">
    <source>
        <dbReference type="ARBA" id="ARBA00022801"/>
    </source>
</evidence>
<comment type="cofactor">
    <cofactor evidence="11">
        <name>Ca(2+)</name>
        <dbReference type="ChEBI" id="CHEBI:29108"/>
    </cofactor>
    <text evidence="11">Can bind about 5 Ca(2+) ions per subunit.</text>
</comment>
<feature type="domain" description="Peptidase metallopeptidase" evidence="15">
    <location>
        <begin position="72"/>
        <end position="230"/>
    </location>
</feature>
<evidence type="ECO:0000256" key="10">
    <source>
        <dbReference type="PIRSR" id="PIRSR001191-2"/>
    </source>
</evidence>
<proteinExistence type="inferred from homology"/>
<evidence type="ECO:0000256" key="3">
    <source>
        <dbReference type="ARBA" id="ARBA00022723"/>
    </source>
</evidence>
<evidence type="ECO:0000256" key="13">
    <source>
        <dbReference type="PROSITE-ProRule" id="PRU01011"/>
    </source>
</evidence>
<evidence type="ECO:0000256" key="4">
    <source>
        <dbReference type="ARBA" id="ARBA00022737"/>
    </source>
</evidence>
<feature type="binding site" evidence="11">
    <location>
        <position position="202"/>
    </location>
    <ligand>
        <name>Zn(2+)</name>
        <dbReference type="ChEBI" id="CHEBI:29105"/>
        <label>2</label>
        <note>catalytic</note>
    </ligand>
</feature>
<dbReference type="InterPro" id="IPR000585">
    <property type="entry name" value="Hemopexin-like_dom"/>
</dbReference>
<dbReference type="PANTHER" id="PTHR10201:SF316">
    <property type="entry name" value="STROMELYSIN-2 PRECURSOR"/>
    <property type="match status" value="1"/>
</dbReference>
<keyword evidence="17" id="KW-1185">Reference proteome</keyword>
<dbReference type="GO" id="GO:0004222">
    <property type="term" value="F:metalloendopeptidase activity"/>
    <property type="evidence" value="ECO:0007669"/>
    <property type="project" value="InterPro"/>
</dbReference>
<feature type="binding site" evidence="11">
    <location>
        <position position="136"/>
    </location>
    <ligand>
        <name>Zn(2+)</name>
        <dbReference type="ChEBI" id="CHEBI:29105"/>
        <label>1</label>
    </ligand>
</feature>
<dbReference type="PRINTS" id="PR00138">
    <property type="entry name" value="MATRIXIN"/>
</dbReference>
<dbReference type="GO" id="GO:0030198">
    <property type="term" value="P:extracellular matrix organization"/>
    <property type="evidence" value="ECO:0007669"/>
    <property type="project" value="TreeGrafter"/>
</dbReference>
<organism evidence="16 17">
    <name type="scientific">Scyliorhinus torazame</name>
    <name type="common">Cloudy catshark</name>
    <name type="synonym">Catulus torazame</name>
    <dbReference type="NCBI Taxonomy" id="75743"/>
    <lineage>
        <taxon>Eukaryota</taxon>
        <taxon>Metazoa</taxon>
        <taxon>Chordata</taxon>
        <taxon>Craniata</taxon>
        <taxon>Vertebrata</taxon>
        <taxon>Chondrichthyes</taxon>
        <taxon>Elasmobranchii</taxon>
        <taxon>Galeomorphii</taxon>
        <taxon>Galeoidea</taxon>
        <taxon>Carcharhiniformes</taxon>
        <taxon>Scyliorhinidae</taxon>
        <taxon>Scyliorhinus</taxon>
    </lineage>
</organism>
<feature type="binding site" evidence="11">
    <location>
        <position position="300"/>
    </location>
    <ligand>
        <name>Ca(2+)</name>
        <dbReference type="ChEBI" id="CHEBI:29108"/>
        <label>4</label>
    </ligand>
</feature>
<evidence type="ECO:0000256" key="2">
    <source>
        <dbReference type="ARBA" id="ARBA00022670"/>
    </source>
</evidence>
<dbReference type="Gene3D" id="3.40.390.10">
    <property type="entry name" value="Collagenase (Catalytic Domain)"/>
    <property type="match status" value="1"/>
</dbReference>
<keyword evidence="6 10" id="KW-0862">Zinc</keyword>
<dbReference type="EMBL" id="BFAA01009405">
    <property type="protein sequence ID" value="GCB79613.1"/>
    <property type="molecule type" value="Genomic_DNA"/>
</dbReference>
<dbReference type="PANTHER" id="PTHR10201">
    <property type="entry name" value="MATRIX METALLOPROTEINASE"/>
    <property type="match status" value="1"/>
</dbReference>
<feature type="binding site" evidence="11">
    <location>
        <position position="167"/>
    </location>
    <ligand>
        <name>Ca(2+)</name>
        <dbReference type="ChEBI" id="CHEBI:29108"/>
        <label>1</label>
    </ligand>
</feature>
<dbReference type="OrthoDB" id="406838at2759"/>
<evidence type="ECO:0000256" key="9">
    <source>
        <dbReference type="PIRSR" id="PIRSR001191-1"/>
    </source>
</evidence>
<feature type="binding site" evidence="11">
    <location>
        <position position="353"/>
    </location>
    <ligand>
        <name>Ca(2+)</name>
        <dbReference type="ChEBI" id="CHEBI:29108"/>
        <label>5</label>
    </ligand>
</feature>
<comment type="similarity">
    <text evidence="1">Belongs to the peptidase M10A family.</text>
</comment>
<feature type="binding site" evidence="10">
    <location>
        <position position="184"/>
    </location>
    <ligand>
        <name>Zn(2+)</name>
        <dbReference type="ChEBI" id="CHEBI:29105"/>
        <label>2</label>
        <note>catalytic</note>
    </ligand>
</feature>
<dbReference type="InterPro" id="IPR001818">
    <property type="entry name" value="Pept_M10_metallopeptidase"/>
</dbReference>
<dbReference type="InterPro" id="IPR024079">
    <property type="entry name" value="MetalloPept_cat_dom_sf"/>
</dbReference>
<sequence length="436" mass="48850">MCCYYIVVLKIGLLALSSTALPLSSVMMATRHPEDAQKTYHLKVDPVVGAIGPQEGPLCVMAMRKDSNIGPDQPTFEKHNITYRVQNYTSGLPQNVVDGILQKAFQVWANVTPLTFTQTTFPADIEIKFVSGDHGDFFPFEGHGRVLAHAFLPGPGTGSDVHFNEDENWTIGRHGFNLFLVALHEIGHSLGLGHSEDKSDMMFRKYKYVETDGFILPSGDVKAIQALYGPPVRSIQTPTQTSDQTPTEEPSICEPDMFMDAAVKINRSIFIFKNGFYQKARSSEVIPVYNTWPSIVSNIDAAVQYHRTNQETNYAFFTGSRYWLYTGNVLRSGFPRPISDFGFLSNVTKIDAAMRVDRSWILFFVGEQFWRYNIDENEMSSSSPSLIADVFSNISTVDAAVKDHGDYYLTSGLSVYKYHGTKLIISSRQVGWMNCT</sequence>
<keyword evidence="14" id="KW-0732">Signal</keyword>
<dbReference type="InterPro" id="IPR033739">
    <property type="entry name" value="M10A_MMP"/>
</dbReference>
<dbReference type="GO" id="GO:0008270">
    <property type="term" value="F:zinc ion binding"/>
    <property type="evidence" value="ECO:0007669"/>
    <property type="project" value="InterPro"/>
</dbReference>
<feature type="binding site" evidence="11">
    <location>
        <position position="302"/>
    </location>
    <ligand>
        <name>Ca(2+)</name>
        <dbReference type="ChEBI" id="CHEBI:29108"/>
        <label>5</label>
    </ligand>
</feature>
<feature type="binding site" evidence="11">
    <location>
        <position position="260"/>
    </location>
    <ligand>
        <name>Ca(2+)</name>
        <dbReference type="ChEBI" id="CHEBI:29108"/>
        <label>4</label>
    </ligand>
</feature>
<dbReference type="GO" id="GO:0030574">
    <property type="term" value="P:collagen catabolic process"/>
    <property type="evidence" value="ECO:0007669"/>
    <property type="project" value="TreeGrafter"/>
</dbReference>
<keyword evidence="12" id="KW-1015">Disulfide bond</keyword>
<evidence type="ECO:0000256" key="7">
    <source>
        <dbReference type="ARBA" id="ARBA00023049"/>
    </source>
</evidence>
<feature type="binding site" evidence="11">
    <location>
        <position position="124"/>
    </location>
    <ligand>
        <name>Ca(2+)</name>
        <dbReference type="ChEBI" id="CHEBI:29108"/>
        <label>2</label>
    </ligand>
</feature>
<keyword evidence="4" id="KW-0677">Repeat</keyword>
<name>A0A401Q2R5_SCYTO</name>
<reference evidence="16 17" key="1">
    <citation type="journal article" date="2018" name="Nat. Ecol. Evol.">
        <title>Shark genomes provide insights into elasmobranch evolution and the origin of vertebrates.</title>
        <authorList>
            <person name="Hara Y"/>
            <person name="Yamaguchi K"/>
            <person name="Onimaru K"/>
            <person name="Kadota M"/>
            <person name="Koyanagi M"/>
            <person name="Keeley SD"/>
            <person name="Tatsumi K"/>
            <person name="Tanaka K"/>
            <person name="Motone F"/>
            <person name="Kageyama Y"/>
            <person name="Nozu R"/>
            <person name="Adachi N"/>
            <person name="Nishimura O"/>
            <person name="Nakagawa R"/>
            <person name="Tanegashima C"/>
            <person name="Kiyatake I"/>
            <person name="Matsumoto R"/>
            <person name="Murakumo K"/>
            <person name="Nishida K"/>
            <person name="Terakita A"/>
            <person name="Kuratani S"/>
            <person name="Sato K"/>
            <person name="Hyodo S Kuraku.S."/>
        </authorList>
    </citation>
    <scope>NUCLEOTIDE SEQUENCE [LARGE SCALE GENOMIC DNA]</scope>
</reference>
<feature type="signal peptide" evidence="14">
    <location>
        <begin position="1"/>
        <end position="20"/>
    </location>
</feature>
<keyword evidence="5" id="KW-0378">Hydrolase</keyword>
<dbReference type="Pfam" id="PF00045">
    <property type="entry name" value="Hemopexin"/>
    <property type="match status" value="1"/>
</dbReference>
<feature type="chain" id="PRO_5018974598" description="Peptidase metallopeptidase domain-containing protein" evidence="14">
    <location>
        <begin position="21"/>
        <end position="436"/>
    </location>
</feature>
<evidence type="ECO:0000256" key="11">
    <source>
        <dbReference type="PIRSR" id="PIRSR621190-2"/>
    </source>
</evidence>
<feature type="repeat" description="Hemopexin" evidence="13">
    <location>
        <begin position="347"/>
        <end position="394"/>
    </location>
</feature>
<evidence type="ECO:0000256" key="8">
    <source>
        <dbReference type="ARBA" id="ARBA00023145"/>
    </source>
</evidence>
<feature type="binding site" evidence="11">
    <location>
        <position position="162"/>
    </location>
    <ligand>
        <name>Zn(2+)</name>
        <dbReference type="ChEBI" id="CHEBI:29105"/>
        <label>1</label>
    </ligand>
</feature>
<dbReference type="SMART" id="SM00120">
    <property type="entry name" value="HX"/>
    <property type="match status" value="3"/>
</dbReference>
<feature type="active site" evidence="9">
    <location>
        <position position="185"/>
    </location>
</feature>
<feature type="binding site" evidence="11">
    <location>
        <position position="158"/>
    </location>
    <ligand>
        <name>Ca(2+)</name>
        <dbReference type="ChEBI" id="CHEBI:29108"/>
        <label>2</label>
    </ligand>
</feature>
<protein>
    <recommendedName>
        <fullName evidence="15">Peptidase metallopeptidase domain-containing protein</fullName>
    </recommendedName>
</protein>
<feature type="disulfide bond" evidence="12">
    <location>
        <begin position="253"/>
        <end position="435"/>
    </location>
</feature>
<evidence type="ECO:0000256" key="14">
    <source>
        <dbReference type="SAM" id="SignalP"/>
    </source>
</evidence>
<dbReference type="InterPro" id="IPR018487">
    <property type="entry name" value="Hemopexin-like_repeat"/>
</dbReference>
<feature type="binding site" evidence="11">
    <location>
        <position position="149"/>
    </location>
    <ligand>
        <name>Zn(2+)</name>
        <dbReference type="ChEBI" id="CHEBI:29105"/>
        <label>1</label>
    </ligand>
</feature>
<keyword evidence="7" id="KW-0482">Metalloprotease</keyword>
<dbReference type="GO" id="GO:0006508">
    <property type="term" value="P:proteolysis"/>
    <property type="evidence" value="ECO:0007669"/>
    <property type="project" value="UniProtKB-KW"/>
</dbReference>
<feature type="binding site" evidence="10">
    <location>
        <position position="194"/>
    </location>
    <ligand>
        <name>Zn(2+)</name>
        <dbReference type="ChEBI" id="CHEBI:29105"/>
        <label>2</label>
        <note>catalytic</note>
    </ligand>
</feature>
<dbReference type="STRING" id="75743.A0A401Q2R5"/>
<dbReference type="CDD" id="cd00094">
    <property type="entry name" value="HX"/>
    <property type="match status" value="1"/>
</dbReference>
<feature type="binding site" evidence="11">
    <location>
        <position position="167"/>
    </location>
    <ligand>
        <name>Ca(2+)</name>
        <dbReference type="ChEBI" id="CHEBI:29108"/>
        <label>3</label>
    </ligand>
</feature>
<evidence type="ECO:0000259" key="15">
    <source>
        <dbReference type="SMART" id="SM00235"/>
    </source>
</evidence>
<evidence type="ECO:0000256" key="6">
    <source>
        <dbReference type="ARBA" id="ARBA00022833"/>
    </source>
</evidence>
<dbReference type="GO" id="GO:0031012">
    <property type="term" value="C:extracellular matrix"/>
    <property type="evidence" value="ECO:0007669"/>
    <property type="project" value="InterPro"/>
</dbReference>
<feature type="binding site" evidence="11">
    <location>
        <position position="142"/>
    </location>
    <ligand>
        <name>Ca(2+)</name>
        <dbReference type="ChEBI" id="CHEBI:29108"/>
        <label>3</label>
    </ligand>
</feature>
<feature type="binding site" evidence="11">
    <location>
        <position position="398"/>
    </location>
    <ligand>
        <name>Ca(2+)</name>
        <dbReference type="ChEBI" id="CHEBI:29108"/>
        <label>4</label>
    </ligand>
</feature>
<dbReference type="InterPro" id="IPR036375">
    <property type="entry name" value="Hemopexin-like_dom_sf"/>
</dbReference>
<accession>A0A401Q2R5</accession>
<keyword evidence="11" id="KW-0106">Calcium</keyword>
<dbReference type="InterPro" id="IPR021190">
    <property type="entry name" value="Pept_M10A"/>
</dbReference>
<evidence type="ECO:0000256" key="1">
    <source>
        <dbReference type="ARBA" id="ARBA00010370"/>
    </source>
</evidence>
<evidence type="ECO:0000256" key="12">
    <source>
        <dbReference type="PIRSR" id="PIRSR621190-3"/>
    </source>
</evidence>
<dbReference type="PIRSF" id="PIRSF001191">
    <property type="entry name" value="Peptidase_M10A_matrix"/>
    <property type="match status" value="1"/>
</dbReference>
<dbReference type="SUPFAM" id="SSF55486">
    <property type="entry name" value="Metalloproteases ('zincins'), catalytic domain"/>
    <property type="match status" value="1"/>
</dbReference>
<keyword evidence="8" id="KW-0865">Zymogen</keyword>
<dbReference type="Proteomes" id="UP000288216">
    <property type="component" value="Unassembled WGS sequence"/>
</dbReference>
<dbReference type="InterPro" id="IPR006026">
    <property type="entry name" value="Peptidase_Metallo"/>
</dbReference>
<comment type="cofactor">
    <cofactor evidence="11">
        <name>Zn(2+)</name>
        <dbReference type="ChEBI" id="CHEBI:29105"/>
    </cofactor>
    <text evidence="11">Binds 2 Zn(2+) ions per subunit.</text>
</comment>
<dbReference type="PROSITE" id="PS51642">
    <property type="entry name" value="HEMOPEXIN_2"/>
    <property type="match status" value="2"/>
</dbReference>
<dbReference type="SUPFAM" id="SSF50923">
    <property type="entry name" value="Hemopexin-like domain"/>
    <property type="match status" value="1"/>
</dbReference>
<feature type="binding site" evidence="11">
    <location>
        <position position="134"/>
    </location>
    <ligand>
        <name>Zn(2+)</name>
        <dbReference type="ChEBI" id="CHEBI:29105"/>
        <label>1</label>
    </ligand>
</feature>